<feature type="domain" description="Multidrug resistance protein MdtA-like C-terminal permuted SH3" evidence="4">
    <location>
        <begin position="372"/>
        <end position="430"/>
    </location>
</feature>
<reference evidence="5 6" key="1">
    <citation type="submission" date="2019-02" db="EMBL/GenBank/DDBJ databases">
        <title>Deep-cultivation of Planctomycetes and their phenomic and genomic characterization uncovers novel biology.</title>
        <authorList>
            <person name="Wiegand S."/>
            <person name="Jogler M."/>
            <person name="Boedeker C."/>
            <person name="Pinto D."/>
            <person name="Vollmers J."/>
            <person name="Rivas-Marin E."/>
            <person name="Kohn T."/>
            <person name="Peeters S.H."/>
            <person name="Heuer A."/>
            <person name="Rast P."/>
            <person name="Oberbeckmann S."/>
            <person name="Bunk B."/>
            <person name="Jeske O."/>
            <person name="Meyerdierks A."/>
            <person name="Storesund J.E."/>
            <person name="Kallscheuer N."/>
            <person name="Luecker S."/>
            <person name="Lage O.M."/>
            <person name="Pohl T."/>
            <person name="Merkel B.J."/>
            <person name="Hornburger P."/>
            <person name="Mueller R.-W."/>
            <person name="Bruemmer F."/>
            <person name="Labrenz M."/>
            <person name="Spormann A.M."/>
            <person name="Op den Camp H."/>
            <person name="Overmann J."/>
            <person name="Amann R."/>
            <person name="Jetten M.S.M."/>
            <person name="Mascher T."/>
            <person name="Medema M.H."/>
            <person name="Devos D.P."/>
            <person name="Kaster A.-K."/>
            <person name="Ovreas L."/>
            <person name="Rohde M."/>
            <person name="Galperin M.Y."/>
            <person name="Jogler C."/>
        </authorList>
    </citation>
    <scope>NUCLEOTIDE SEQUENCE [LARGE SCALE GENOMIC DNA]</scope>
    <source>
        <strain evidence="5 6">K22_7</strain>
    </source>
</reference>
<evidence type="ECO:0000313" key="6">
    <source>
        <dbReference type="Proteomes" id="UP000318538"/>
    </source>
</evidence>
<dbReference type="Pfam" id="PF25954">
    <property type="entry name" value="Beta-barrel_RND_2"/>
    <property type="match status" value="1"/>
</dbReference>
<gene>
    <name evidence="5" type="primary">ttgD</name>
    <name evidence="5" type="ORF">K227x_50770</name>
</gene>
<dbReference type="Gene3D" id="2.40.50.100">
    <property type="match status" value="2"/>
</dbReference>
<evidence type="ECO:0000256" key="2">
    <source>
        <dbReference type="SAM" id="Coils"/>
    </source>
</evidence>
<dbReference type="PANTHER" id="PTHR30469:SF37">
    <property type="entry name" value="RAGD PROTEIN"/>
    <property type="match status" value="1"/>
</dbReference>
<evidence type="ECO:0000313" key="5">
    <source>
        <dbReference type="EMBL" id="QDT06661.1"/>
    </source>
</evidence>
<evidence type="ECO:0000259" key="3">
    <source>
        <dbReference type="Pfam" id="PF25954"/>
    </source>
</evidence>
<dbReference type="KEGG" id="rlc:K227x_50770"/>
<dbReference type="PANTHER" id="PTHR30469">
    <property type="entry name" value="MULTIDRUG RESISTANCE PROTEIN MDTA"/>
    <property type="match status" value="1"/>
</dbReference>
<feature type="coiled-coil region" evidence="2">
    <location>
        <begin position="99"/>
        <end position="161"/>
    </location>
</feature>
<dbReference type="FunFam" id="2.40.30.170:FF:000010">
    <property type="entry name" value="Efflux RND transporter periplasmic adaptor subunit"/>
    <property type="match status" value="1"/>
</dbReference>
<organism evidence="5 6">
    <name type="scientific">Rubripirellula lacrimiformis</name>
    <dbReference type="NCBI Taxonomy" id="1930273"/>
    <lineage>
        <taxon>Bacteria</taxon>
        <taxon>Pseudomonadati</taxon>
        <taxon>Planctomycetota</taxon>
        <taxon>Planctomycetia</taxon>
        <taxon>Pirellulales</taxon>
        <taxon>Pirellulaceae</taxon>
        <taxon>Rubripirellula</taxon>
    </lineage>
</organism>
<sequence>MQIHRSARYHALIIGNMIILAGCSPKQTALKPQQDVRDIPVKTVALATTEVQRTTLQPASIHAFYRAEIRARATGFVSELKVDIGDYVETGAELAVIHVPEIRKQREITEARIQRYEAEEQRAQAGIQLADARVRSSQAMLAEARSQMAGVEASLAGSESEFNRTQDLVDRGSLQNRMLDEVRMKRDSEAARKDAMASSIQSAQAEVAVAEAQAAAAKADLVAAKAETQVARRQLDEIDVMIQFATLRAPFTGIVTERNIEPGDLVRQSNEVGNGRPLFVVSQVDKVRVRIPVPESDAPLVRPGDEVRLTFPSFASEAPIVGNVTRRSGDLDPSTRTMMVEVELDNADGKLLPGMFGQASINLSTKIAANMLPSQAIRIGENGNAYVYVVGDDETVSIAEVTMGMDDGNSIEVLAGIQPGQRVIGSHLKRFVDGQKVVVLGDRN</sequence>
<feature type="coiled-coil region" evidence="2">
    <location>
        <begin position="193"/>
        <end position="227"/>
    </location>
</feature>
<dbReference type="Pfam" id="PF25967">
    <property type="entry name" value="RND-MFP_C"/>
    <property type="match status" value="1"/>
</dbReference>
<dbReference type="AlphaFoldDB" id="A0A517NHQ0"/>
<dbReference type="Gene3D" id="1.10.287.470">
    <property type="entry name" value="Helix hairpin bin"/>
    <property type="match status" value="2"/>
</dbReference>
<name>A0A517NHQ0_9BACT</name>
<dbReference type="Gene3D" id="2.40.420.20">
    <property type="match status" value="1"/>
</dbReference>
<dbReference type="GO" id="GO:0015562">
    <property type="term" value="F:efflux transmembrane transporter activity"/>
    <property type="evidence" value="ECO:0007669"/>
    <property type="project" value="TreeGrafter"/>
</dbReference>
<evidence type="ECO:0000259" key="4">
    <source>
        <dbReference type="Pfam" id="PF25967"/>
    </source>
</evidence>
<proteinExistence type="inferred from homology"/>
<comment type="similarity">
    <text evidence="1">Belongs to the membrane fusion protein (MFP) (TC 8.A.1) family.</text>
</comment>
<keyword evidence="6" id="KW-1185">Reference proteome</keyword>
<dbReference type="NCBIfam" id="TIGR01730">
    <property type="entry name" value="RND_mfp"/>
    <property type="match status" value="1"/>
</dbReference>
<protein>
    <submittedName>
        <fullName evidence="5">Toluene efflux pump periplasmic linker protein TtgD</fullName>
    </submittedName>
</protein>
<feature type="domain" description="CusB-like beta-barrel" evidence="3">
    <location>
        <begin position="289"/>
        <end position="362"/>
    </location>
</feature>
<keyword evidence="2" id="KW-0175">Coiled coil</keyword>
<dbReference type="Gene3D" id="2.40.30.170">
    <property type="match status" value="1"/>
</dbReference>
<dbReference type="SUPFAM" id="SSF111369">
    <property type="entry name" value="HlyD-like secretion proteins"/>
    <property type="match status" value="2"/>
</dbReference>
<dbReference type="InterPro" id="IPR058792">
    <property type="entry name" value="Beta-barrel_RND_2"/>
</dbReference>
<accession>A0A517NHQ0</accession>
<dbReference type="EMBL" id="CP036525">
    <property type="protein sequence ID" value="QDT06661.1"/>
    <property type="molecule type" value="Genomic_DNA"/>
</dbReference>
<dbReference type="InterPro" id="IPR006143">
    <property type="entry name" value="RND_pump_MFP"/>
</dbReference>
<dbReference type="GO" id="GO:1990281">
    <property type="term" value="C:efflux pump complex"/>
    <property type="evidence" value="ECO:0007669"/>
    <property type="project" value="TreeGrafter"/>
</dbReference>
<evidence type="ECO:0000256" key="1">
    <source>
        <dbReference type="ARBA" id="ARBA00009477"/>
    </source>
</evidence>
<dbReference type="Proteomes" id="UP000318538">
    <property type="component" value="Chromosome"/>
</dbReference>
<dbReference type="PROSITE" id="PS51257">
    <property type="entry name" value="PROKAR_LIPOPROTEIN"/>
    <property type="match status" value="1"/>
</dbReference>
<dbReference type="InterPro" id="IPR058627">
    <property type="entry name" value="MdtA-like_C"/>
</dbReference>